<comment type="subcellular location">
    <subcellularLocation>
        <location evidence="1">Membrane</location>
        <topology evidence="1">Multi-pass membrane protein</topology>
    </subcellularLocation>
</comment>
<comment type="caution">
    <text evidence="8">The sequence shown here is derived from an EMBL/GenBank/DDBJ whole genome shotgun (WGS) entry which is preliminary data.</text>
</comment>
<protein>
    <submittedName>
        <fullName evidence="8">GtrA family protein</fullName>
    </submittedName>
</protein>
<dbReference type="Pfam" id="PF04138">
    <property type="entry name" value="GtrA_DPMS_TM"/>
    <property type="match status" value="1"/>
</dbReference>
<feature type="transmembrane region" description="Helical" evidence="6">
    <location>
        <begin position="63"/>
        <end position="82"/>
    </location>
</feature>
<organism evidence="8 9">
    <name type="scientific">Paracraurococcus lichenis</name>
    <dbReference type="NCBI Taxonomy" id="3064888"/>
    <lineage>
        <taxon>Bacteria</taxon>
        <taxon>Pseudomonadati</taxon>
        <taxon>Pseudomonadota</taxon>
        <taxon>Alphaproteobacteria</taxon>
        <taxon>Acetobacterales</taxon>
        <taxon>Roseomonadaceae</taxon>
        <taxon>Paracraurococcus</taxon>
    </lineage>
</organism>
<feature type="domain" description="GtrA/DPMS transmembrane" evidence="7">
    <location>
        <begin position="32"/>
        <end position="150"/>
    </location>
</feature>
<accession>A0ABT9DWG2</accession>
<dbReference type="EMBL" id="JAUTWS010000006">
    <property type="protein sequence ID" value="MDO9708245.1"/>
    <property type="molecule type" value="Genomic_DNA"/>
</dbReference>
<evidence type="ECO:0000256" key="3">
    <source>
        <dbReference type="ARBA" id="ARBA00022692"/>
    </source>
</evidence>
<evidence type="ECO:0000256" key="5">
    <source>
        <dbReference type="ARBA" id="ARBA00023136"/>
    </source>
</evidence>
<evidence type="ECO:0000256" key="1">
    <source>
        <dbReference type="ARBA" id="ARBA00004141"/>
    </source>
</evidence>
<keyword evidence="4 6" id="KW-1133">Transmembrane helix</keyword>
<keyword evidence="9" id="KW-1185">Reference proteome</keyword>
<feature type="transmembrane region" description="Helical" evidence="6">
    <location>
        <begin position="33"/>
        <end position="57"/>
    </location>
</feature>
<evidence type="ECO:0000256" key="6">
    <source>
        <dbReference type="SAM" id="Phobius"/>
    </source>
</evidence>
<evidence type="ECO:0000313" key="8">
    <source>
        <dbReference type="EMBL" id="MDO9708245.1"/>
    </source>
</evidence>
<keyword evidence="5 6" id="KW-0472">Membrane</keyword>
<evidence type="ECO:0000313" key="9">
    <source>
        <dbReference type="Proteomes" id="UP001243009"/>
    </source>
</evidence>
<dbReference type="RefSeq" id="WP_305103116.1">
    <property type="nucleotide sequence ID" value="NZ_JAUTWS010000006.1"/>
</dbReference>
<sequence length="161" mass="16969">MTALPLSEHPALTSLTQRLGPARVALLLQFFRFGMVGTIGFLVDAALLLAALALGLGPWLGRVLSYLIAATTTYMLNRAWTFRGTKSDQPVRQWALFLLVNLVGFACNYGTYAALITLVPFVAANPVLGVAAGSVAGLAGNFVLSRRFVFGQGGGGRPSPS</sequence>
<reference evidence="8 9" key="1">
    <citation type="submission" date="2023-08" db="EMBL/GenBank/DDBJ databases">
        <title>The draft genome sequence of Paracraurococcus sp. LOR1-02.</title>
        <authorList>
            <person name="Kingkaew E."/>
            <person name="Tanasupawat S."/>
        </authorList>
    </citation>
    <scope>NUCLEOTIDE SEQUENCE [LARGE SCALE GENOMIC DNA]</scope>
    <source>
        <strain evidence="8 9">LOR1-02</strain>
    </source>
</reference>
<evidence type="ECO:0000256" key="4">
    <source>
        <dbReference type="ARBA" id="ARBA00022989"/>
    </source>
</evidence>
<dbReference type="Proteomes" id="UP001243009">
    <property type="component" value="Unassembled WGS sequence"/>
</dbReference>
<feature type="transmembrane region" description="Helical" evidence="6">
    <location>
        <begin position="94"/>
        <end position="115"/>
    </location>
</feature>
<dbReference type="PANTHER" id="PTHR38459:SF1">
    <property type="entry name" value="PROPHAGE BACTOPRENOL-LINKED GLUCOSE TRANSLOCASE HOMOLOG"/>
    <property type="match status" value="1"/>
</dbReference>
<evidence type="ECO:0000259" key="7">
    <source>
        <dbReference type="Pfam" id="PF04138"/>
    </source>
</evidence>
<dbReference type="InterPro" id="IPR051401">
    <property type="entry name" value="GtrA_CellWall_Glycosyl"/>
</dbReference>
<dbReference type="InterPro" id="IPR007267">
    <property type="entry name" value="GtrA_DPMS_TM"/>
</dbReference>
<keyword evidence="3 6" id="KW-0812">Transmembrane</keyword>
<name>A0ABT9DWG2_9PROT</name>
<dbReference type="PANTHER" id="PTHR38459">
    <property type="entry name" value="PROPHAGE BACTOPRENOL-LINKED GLUCOSE TRANSLOCASE HOMOLOG"/>
    <property type="match status" value="1"/>
</dbReference>
<feature type="transmembrane region" description="Helical" evidence="6">
    <location>
        <begin position="121"/>
        <end position="144"/>
    </location>
</feature>
<gene>
    <name evidence="8" type="ORF">Q7A36_07820</name>
</gene>
<proteinExistence type="inferred from homology"/>
<comment type="similarity">
    <text evidence="2">Belongs to the GtrA family.</text>
</comment>
<evidence type="ECO:0000256" key="2">
    <source>
        <dbReference type="ARBA" id="ARBA00009399"/>
    </source>
</evidence>